<keyword evidence="7 9" id="KW-0505">Motor protein</keyword>
<dbReference type="Proteomes" id="UP000215902">
    <property type="component" value="Unassembled WGS sequence"/>
</dbReference>
<feature type="compositionally biased region" description="Polar residues" evidence="11">
    <location>
        <begin position="1231"/>
        <end position="1241"/>
    </location>
</feature>
<reference evidence="13 14" key="1">
    <citation type="submission" date="2017-06" db="EMBL/GenBank/DDBJ databases">
        <title>A platform for efficient transgenesis in Macrostomum lignano, a flatworm model organism for stem cell research.</title>
        <authorList>
            <person name="Berezikov E."/>
        </authorList>
    </citation>
    <scope>NUCLEOTIDE SEQUENCE [LARGE SCALE GENOMIC DNA]</scope>
    <source>
        <strain evidence="13">DV1</strain>
        <tissue evidence="13">Whole organism</tissue>
    </source>
</reference>
<feature type="region of interest" description="Disordered" evidence="11">
    <location>
        <begin position="1"/>
        <end position="26"/>
    </location>
</feature>
<sequence length="1255" mass="139924">MDQVKNTLAELQNKRPNAPQPQPDVDKLEAELPLQSIRQKLRFSSLDVSRSEQTGSVASASTAHAVSDRMKIYLRVRPLTEAELAAGEEKHCFTIDGPKSIVANASADAPPAGHLRDSERLSHRFAFSRVFNESVSQSQMFDGTVADLVKQLLQGHSGLVFSYGVTSAGKTHTIQGSGDQPGILPRALKSLFDNIGDRLLSTPAQPGCLFRPDSFSQAVQLSRGDAEAAFKKTKALLQSYEAGEAVATAWCNNSRDSVIFDSRLSSDAAVDSSTTCESDSEVIGDASSVPSSQKRFCVWVSYAEIYNEVVYDLLEPIVQRGRKPSRTALDVRWDKTGKFYIKGLRCLPVCSAQDACRLVLLGKQNQSVAATVLNQQSSRSHSLFAVRLVTCLDKEAPNFGLVSSLTFCDLAGSESQRTARYGANIGANDRAREACSINSSLLTLRRCIETLQHNQQNPKSARLVPFRESKLTQLIQPYFSGSGRATMIVNISRCASLFDDTLNVLRFSALASNITVTAPTPHRLHLAAPNAASPGIGIRKVTATTTTNSNKTSTTVTTATAKSSSHNNSTIIVPVYQTKTMTATVVTAAAMTTVAKKDEQEEIKPIEPIEPIVDEIGDHQEDSDGEDEQQYEVTYVDANEFEMADIAQCSKEEMLKLIGDLRQTVQQQEEEMEEREMRIRRELIAERDRLMSEVEERFEQQLQEQKELQEERHDTRLREYLDTSQRISDNLKKRMVEAHKRKLAELQAKIDRLEEQLGEARSEAEQQDEQLENLNNKVEKLEMELAAAQSVSTKEAIEAEVNIRVRRIGDMHRRLAESADISSLARSHPPPPTNQHRSAMRATLLKNDSFLVHELEAELVEEQENRERQVGAMTATLACSQEMLDGLRMERELLAEELKTARLTVEEQAETISQLRSRIEALGHAEQGSEPAAKSADAIDNEAYTAKNIESDQSCCQMANEHLKEAAKADVDLEERVECLVQKLREEMADSKAKDAKLEEMNEQVLRISSQAEAQLQQLNQQLLELKDQLESSQSGVDASSKSSDLLNQQLAQLQSQLAEKSRDSDKLSIELNETVEKLRQSEAKLESISAESSAKDEQLLELQRRLDEAESEAENQLKQLRDELVAGQVKLDAKETELNELRQQIANKEAENAEKIHSLEQQLELESVASIEKDQLLIDLKQRLSVNNTDSEERITLLQEQLSADTDTIQAKQNQINELKEQLAQRSKETSQLIQASRTVQPLPRQKLRLRDAT</sequence>
<dbReference type="InterPro" id="IPR027417">
    <property type="entry name" value="P-loop_NTPase"/>
</dbReference>
<dbReference type="STRING" id="282301.A0A267DK50"/>
<dbReference type="InterPro" id="IPR001752">
    <property type="entry name" value="Kinesin_motor_dom"/>
</dbReference>
<evidence type="ECO:0000256" key="2">
    <source>
        <dbReference type="ARBA" id="ARBA00022490"/>
    </source>
</evidence>
<keyword evidence="3" id="KW-0597">Phosphoprotein</keyword>
<dbReference type="AlphaFoldDB" id="A0A267DK50"/>
<feature type="domain" description="Kinesin motor" evidence="12">
    <location>
        <begin position="69"/>
        <end position="514"/>
    </location>
</feature>
<dbReference type="Pfam" id="PF00225">
    <property type="entry name" value="Kinesin"/>
    <property type="match status" value="1"/>
</dbReference>
<keyword evidence="8" id="KW-0206">Cytoskeleton</keyword>
<dbReference type="PANTHER" id="PTHR47970">
    <property type="entry name" value="KINESIN-LIKE PROTEIN KIF11"/>
    <property type="match status" value="1"/>
</dbReference>
<feature type="compositionally biased region" description="Polar residues" evidence="11">
    <location>
        <begin position="1"/>
        <end position="10"/>
    </location>
</feature>
<proteinExistence type="inferred from homology"/>
<evidence type="ECO:0000256" key="6">
    <source>
        <dbReference type="ARBA" id="ARBA00023054"/>
    </source>
</evidence>
<comment type="similarity">
    <text evidence="9">Belongs to the TRAFAC class myosin-kinesin ATPase superfamily. Kinesin family.</text>
</comment>
<evidence type="ECO:0000256" key="9">
    <source>
        <dbReference type="PROSITE-ProRule" id="PRU00283"/>
    </source>
</evidence>
<dbReference type="EMBL" id="NIVC01003851">
    <property type="protein sequence ID" value="PAA49536.1"/>
    <property type="molecule type" value="Genomic_DNA"/>
</dbReference>
<evidence type="ECO:0000256" key="4">
    <source>
        <dbReference type="ARBA" id="ARBA00022741"/>
    </source>
</evidence>
<keyword evidence="4 9" id="KW-0547">Nucleotide-binding</keyword>
<dbReference type="GO" id="GO:0007018">
    <property type="term" value="P:microtubule-based movement"/>
    <property type="evidence" value="ECO:0007669"/>
    <property type="project" value="InterPro"/>
</dbReference>
<dbReference type="GO" id="GO:0072686">
    <property type="term" value="C:mitotic spindle"/>
    <property type="evidence" value="ECO:0007669"/>
    <property type="project" value="TreeGrafter"/>
</dbReference>
<dbReference type="GO" id="GO:0051231">
    <property type="term" value="P:spindle elongation"/>
    <property type="evidence" value="ECO:0007669"/>
    <property type="project" value="TreeGrafter"/>
</dbReference>
<evidence type="ECO:0000259" key="12">
    <source>
        <dbReference type="PROSITE" id="PS50067"/>
    </source>
</evidence>
<comment type="caution">
    <text evidence="13">The sequence shown here is derived from an EMBL/GenBank/DDBJ whole genome shotgun (WGS) entry which is preliminary data.</text>
</comment>
<dbReference type="OrthoDB" id="2403182at2759"/>
<feature type="region of interest" description="Disordered" evidence="11">
    <location>
        <begin position="1231"/>
        <end position="1255"/>
    </location>
</feature>
<organism evidence="13 14">
    <name type="scientific">Macrostomum lignano</name>
    <dbReference type="NCBI Taxonomy" id="282301"/>
    <lineage>
        <taxon>Eukaryota</taxon>
        <taxon>Metazoa</taxon>
        <taxon>Spiralia</taxon>
        <taxon>Lophotrochozoa</taxon>
        <taxon>Platyhelminthes</taxon>
        <taxon>Rhabditophora</taxon>
        <taxon>Macrostomorpha</taxon>
        <taxon>Macrostomida</taxon>
        <taxon>Macrostomidae</taxon>
        <taxon>Macrostomum</taxon>
    </lineage>
</organism>
<name>A0A267DK50_9PLAT</name>
<evidence type="ECO:0000256" key="3">
    <source>
        <dbReference type="ARBA" id="ARBA00022553"/>
    </source>
</evidence>
<dbReference type="InterPro" id="IPR036961">
    <property type="entry name" value="Kinesin_motor_dom_sf"/>
</dbReference>
<dbReference type="InterPro" id="IPR047149">
    <property type="entry name" value="KIF11-like"/>
</dbReference>
<protein>
    <recommendedName>
        <fullName evidence="12">Kinesin motor domain-containing protein</fullName>
    </recommendedName>
</protein>
<dbReference type="PANTHER" id="PTHR47970:SF29">
    <property type="entry name" value="KINESIN FAMILY MEMBER 20B"/>
    <property type="match status" value="1"/>
</dbReference>
<evidence type="ECO:0000256" key="5">
    <source>
        <dbReference type="ARBA" id="ARBA00022840"/>
    </source>
</evidence>
<feature type="coiled-coil region" evidence="10">
    <location>
        <begin position="852"/>
        <end position="918"/>
    </location>
</feature>
<dbReference type="GO" id="GO:0005524">
    <property type="term" value="F:ATP binding"/>
    <property type="evidence" value="ECO:0007669"/>
    <property type="project" value="UniProtKB-UniRule"/>
</dbReference>
<accession>A0A267DK50</accession>
<dbReference type="SMART" id="SM00129">
    <property type="entry name" value="KISc"/>
    <property type="match status" value="1"/>
</dbReference>
<evidence type="ECO:0000256" key="11">
    <source>
        <dbReference type="SAM" id="MobiDB-lite"/>
    </source>
</evidence>
<feature type="binding site" evidence="9">
    <location>
        <begin position="164"/>
        <end position="171"/>
    </location>
    <ligand>
        <name>ATP</name>
        <dbReference type="ChEBI" id="CHEBI:30616"/>
    </ligand>
</feature>
<dbReference type="GO" id="GO:0090307">
    <property type="term" value="P:mitotic spindle assembly"/>
    <property type="evidence" value="ECO:0007669"/>
    <property type="project" value="TreeGrafter"/>
</dbReference>
<dbReference type="PROSITE" id="PS50067">
    <property type="entry name" value="KINESIN_MOTOR_2"/>
    <property type="match status" value="1"/>
</dbReference>
<evidence type="ECO:0000256" key="10">
    <source>
        <dbReference type="SAM" id="Coils"/>
    </source>
</evidence>
<dbReference type="GO" id="GO:0005634">
    <property type="term" value="C:nucleus"/>
    <property type="evidence" value="ECO:0007669"/>
    <property type="project" value="TreeGrafter"/>
</dbReference>
<evidence type="ECO:0000313" key="13">
    <source>
        <dbReference type="EMBL" id="PAA49536.1"/>
    </source>
</evidence>
<dbReference type="GO" id="GO:0008574">
    <property type="term" value="F:plus-end-directed microtubule motor activity"/>
    <property type="evidence" value="ECO:0007669"/>
    <property type="project" value="TreeGrafter"/>
</dbReference>
<evidence type="ECO:0000313" key="14">
    <source>
        <dbReference type="Proteomes" id="UP000215902"/>
    </source>
</evidence>
<keyword evidence="14" id="KW-1185">Reference proteome</keyword>
<dbReference type="GO" id="GO:0005876">
    <property type="term" value="C:spindle microtubule"/>
    <property type="evidence" value="ECO:0007669"/>
    <property type="project" value="TreeGrafter"/>
</dbReference>
<feature type="coiled-coil region" evidence="10">
    <location>
        <begin position="651"/>
        <end position="791"/>
    </location>
</feature>
<dbReference type="GO" id="GO:0008017">
    <property type="term" value="F:microtubule binding"/>
    <property type="evidence" value="ECO:0007669"/>
    <property type="project" value="InterPro"/>
</dbReference>
<comment type="subcellular location">
    <subcellularLocation>
        <location evidence="1">Cytoplasm</location>
        <location evidence="1">Cytoskeleton</location>
        <location evidence="1">Spindle</location>
    </subcellularLocation>
</comment>
<dbReference type="SUPFAM" id="SSF52540">
    <property type="entry name" value="P-loop containing nucleoside triphosphate hydrolases"/>
    <property type="match status" value="1"/>
</dbReference>
<evidence type="ECO:0000256" key="1">
    <source>
        <dbReference type="ARBA" id="ARBA00004186"/>
    </source>
</evidence>
<gene>
    <name evidence="13" type="ORF">BOX15_Mlig000035g5</name>
</gene>
<evidence type="ECO:0000256" key="7">
    <source>
        <dbReference type="ARBA" id="ARBA00023175"/>
    </source>
</evidence>
<keyword evidence="2" id="KW-0963">Cytoplasm</keyword>
<dbReference type="Gene3D" id="3.40.850.10">
    <property type="entry name" value="Kinesin motor domain"/>
    <property type="match status" value="1"/>
</dbReference>
<keyword evidence="6 10" id="KW-0175">Coiled coil</keyword>
<keyword evidence="5 9" id="KW-0067">ATP-binding</keyword>
<dbReference type="PRINTS" id="PR00380">
    <property type="entry name" value="KINESINHEAVY"/>
</dbReference>
<evidence type="ECO:0000256" key="8">
    <source>
        <dbReference type="ARBA" id="ARBA00023212"/>
    </source>
</evidence>